<feature type="transmembrane region" description="Helical" evidence="1">
    <location>
        <begin position="21"/>
        <end position="42"/>
    </location>
</feature>
<dbReference type="RefSeq" id="WP_208078532.1">
    <property type="nucleotide sequence ID" value="NZ_CP071869.1"/>
</dbReference>
<dbReference type="EMBL" id="CP071869">
    <property type="protein sequence ID" value="QTE22641.1"/>
    <property type="molecule type" value="Genomic_DNA"/>
</dbReference>
<keyword evidence="4" id="KW-1185">Reference proteome</keyword>
<evidence type="ECO:0000259" key="2">
    <source>
        <dbReference type="Pfam" id="PF03703"/>
    </source>
</evidence>
<feature type="transmembrane region" description="Helical" evidence="1">
    <location>
        <begin position="368"/>
        <end position="387"/>
    </location>
</feature>
<keyword evidence="1" id="KW-0472">Membrane</keyword>
<feature type="domain" description="YdbS-like PH" evidence="2">
    <location>
        <begin position="416"/>
        <end position="486"/>
    </location>
</feature>
<dbReference type="Pfam" id="PF03703">
    <property type="entry name" value="bPH_2"/>
    <property type="match status" value="3"/>
</dbReference>
<feature type="domain" description="YdbS-like PH" evidence="2">
    <location>
        <begin position="75"/>
        <end position="151"/>
    </location>
</feature>
<name>A0A975CMH0_9FLAO</name>
<reference evidence="3 4" key="1">
    <citation type="submission" date="2021-03" db="EMBL/GenBank/DDBJ databases">
        <title>Complete genome of Polaribacter_sp.SM13.</title>
        <authorList>
            <person name="Jeong S.W."/>
            <person name="Bae J.W."/>
        </authorList>
    </citation>
    <scope>NUCLEOTIDE SEQUENCE [LARGE SCALE GENOMIC DNA]</scope>
    <source>
        <strain evidence="3 4">SM13</strain>
    </source>
</reference>
<proteinExistence type="predicted"/>
<keyword evidence="1" id="KW-1133">Transmembrane helix</keyword>
<protein>
    <submittedName>
        <fullName evidence="3">PH domain-containing protein</fullName>
    </submittedName>
</protein>
<evidence type="ECO:0000256" key="1">
    <source>
        <dbReference type="SAM" id="Phobius"/>
    </source>
</evidence>
<organism evidence="3 4">
    <name type="scientific">Polaribacter cellanae</name>
    <dbReference type="NCBI Taxonomy" id="2818493"/>
    <lineage>
        <taxon>Bacteria</taxon>
        <taxon>Pseudomonadati</taxon>
        <taxon>Bacteroidota</taxon>
        <taxon>Flavobacteriia</taxon>
        <taxon>Flavobacteriales</taxon>
        <taxon>Flavobacteriaceae</taxon>
    </lineage>
</organism>
<evidence type="ECO:0000313" key="4">
    <source>
        <dbReference type="Proteomes" id="UP000663920"/>
    </source>
</evidence>
<gene>
    <name evidence="3" type="ORF">J3359_17905</name>
</gene>
<dbReference type="PANTHER" id="PTHR34473">
    <property type="entry name" value="UPF0699 TRANSMEMBRANE PROTEIN YDBS"/>
    <property type="match status" value="1"/>
</dbReference>
<accession>A0A975CMH0</accession>
<dbReference type="PIRSF" id="PIRSF026631">
    <property type="entry name" value="UCP026631"/>
    <property type="match status" value="1"/>
</dbReference>
<keyword evidence="1" id="KW-0812">Transmembrane</keyword>
<sequence>MDNSEDFSHFRRQSKKGILIIYLNLLYKVLKAFWILLFLFIQKFSKISETTLNYIYLGVLVVLVFFLVRAFLIFKNFQFKIENNHFILKRGILKKTNISIPFDRIQNINFKQNIIQQIINVHEVNIETAGSAKAEISIKALSFKEAKALKNAVTIFDKKNVTQETQITEKPLIKVGFLELIKVSLTENHLQSLLLLFAILIGFYQQISELFDGLGKREVLDDYISENTSTLETSVFLIVGLLIFFTVIAVLSSLVRVFLRHFNLTVFVKNNALEIYQGLTTKNSVILKKDKVQHITVSSNPIKEKLGISFITFKQAISGKVKKKQHKIIKIVGCKSAQVATIKDLLFPNENLEGLHKNYPDAYFRARLYFRSILFFLLLNTGLYFGFESLHVFWMNALLVPIFIFFIELKFRKRYYLFNDDLLLLGSGSIETHKTYLPFYKVQNVKLKQTIFQARKNVADIVFQTASGKIKIPCIQLENAQKIYNYTLFKVETSKKLWM</sequence>
<feature type="transmembrane region" description="Helical" evidence="1">
    <location>
        <begin position="235"/>
        <end position="259"/>
    </location>
</feature>
<feature type="transmembrane region" description="Helical" evidence="1">
    <location>
        <begin position="54"/>
        <end position="74"/>
    </location>
</feature>
<feature type="domain" description="YdbS-like PH" evidence="2">
    <location>
        <begin position="263"/>
        <end position="314"/>
    </location>
</feature>
<dbReference type="PANTHER" id="PTHR34473:SF2">
    <property type="entry name" value="UPF0699 TRANSMEMBRANE PROTEIN YDBT"/>
    <property type="match status" value="1"/>
</dbReference>
<dbReference type="KEGG" id="pcea:J3359_17905"/>
<evidence type="ECO:0000313" key="3">
    <source>
        <dbReference type="EMBL" id="QTE22641.1"/>
    </source>
</evidence>
<dbReference type="AlphaFoldDB" id="A0A975CMH0"/>
<dbReference type="InterPro" id="IPR005182">
    <property type="entry name" value="YdbS-like_PH"/>
</dbReference>
<feature type="transmembrane region" description="Helical" evidence="1">
    <location>
        <begin position="393"/>
        <end position="411"/>
    </location>
</feature>
<feature type="transmembrane region" description="Helical" evidence="1">
    <location>
        <begin position="190"/>
        <end position="207"/>
    </location>
</feature>
<dbReference type="InterPro" id="IPR014529">
    <property type="entry name" value="UCP026631"/>
</dbReference>
<dbReference type="Proteomes" id="UP000663920">
    <property type="component" value="Chromosome"/>
</dbReference>